<dbReference type="AlphaFoldDB" id="A0A9D2S809"/>
<evidence type="ECO:0000313" key="3">
    <source>
        <dbReference type="EMBL" id="HJB74353.1"/>
    </source>
</evidence>
<organism evidence="3 4">
    <name type="scientific">Candidatus Eubacterium faecale</name>
    <dbReference type="NCBI Taxonomy" id="2838568"/>
    <lineage>
        <taxon>Bacteria</taxon>
        <taxon>Bacillati</taxon>
        <taxon>Bacillota</taxon>
        <taxon>Clostridia</taxon>
        <taxon>Eubacteriales</taxon>
        <taxon>Eubacteriaceae</taxon>
        <taxon>Eubacterium</taxon>
    </lineage>
</organism>
<keyword evidence="1" id="KW-0812">Transmembrane</keyword>
<feature type="transmembrane region" description="Helical" evidence="1">
    <location>
        <begin position="30"/>
        <end position="49"/>
    </location>
</feature>
<feature type="domain" description="VanZ-like" evidence="2">
    <location>
        <begin position="33"/>
        <end position="170"/>
    </location>
</feature>
<keyword evidence="1" id="KW-1133">Transmembrane helix</keyword>
<feature type="transmembrane region" description="Helical" evidence="1">
    <location>
        <begin position="154"/>
        <end position="172"/>
    </location>
</feature>
<dbReference type="EMBL" id="DWXN01000002">
    <property type="protein sequence ID" value="HJB74353.1"/>
    <property type="molecule type" value="Genomic_DNA"/>
</dbReference>
<feature type="transmembrane region" description="Helical" evidence="1">
    <location>
        <begin position="122"/>
        <end position="142"/>
    </location>
</feature>
<dbReference type="Pfam" id="PF04892">
    <property type="entry name" value="VanZ"/>
    <property type="match status" value="1"/>
</dbReference>
<evidence type="ECO:0000259" key="2">
    <source>
        <dbReference type="Pfam" id="PF04892"/>
    </source>
</evidence>
<proteinExistence type="predicted"/>
<dbReference type="PANTHER" id="PTHR36834">
    <property type="entry name" value="MEMBRANE PROTEIN-RELATED"/>
    <property type="match status" value="1"/>
</dbReference>
<protein>
    <submittedName>
        <fullName evidence="3">VanZ family protein</fullName>
    </submittedName>
</protein>
<accession>A0A9D2S809</accession>
<reference evidence="3" key="2">
    <citation type="submission" date="2021-04" db="EMBL/GenBank/DDBJ databases">
        <authorList>
            <person name="Gilroy R."/>
        </authorList>
    </citation>
    <scope>NUCLEOTIDE SEQUENCE</scope>
    <source>
        <strain evidence="3">CHK188-16595</strain>
    </source>
</reference>
<comment type="caution">
    <text evidence="3">The sequence shown here is derived from an EMBL/GenBank/DDBJ whole genome shotgun (WGS) entry which is preliminary data.</text>
</comment>
<feature type="transmembrane region" description="Helical" evidence="1">
    <location>
        <begin position="6"/>
        <end position="23"/>
    </location>
</feature>
<dbReference type="Proteomes" id="UP000823877">
    <property type="component" value="Unassembled WGS sequence"/>
</dbReference>
<feature type="transmembrane region" description="Helical" evidence="1">
    <location>
        <begin position="95"/>
        <end position="115"/>
    </location>
</feature>
<dbReference type="PANTHER" id="PTHR36834:SF1">
    <property type="entry name" value="INTEGRAL MEMBRANE PROTEIN"/>
    <property type="match status" value="1"/>
</dbReference>
<dbReference type="InterPro" id="IPR006976">
    <property type="entry name" value="VanZ-like"/>
</dbReference>
<evidence type="ECO:0000256" key="1">
    <source>
        <dbReference type="SAM" id="Phobius"/>
    </source>
</evidence>
<sequence>MLVIFYLIFKVLCCVSCGIKFCVKDEILPCFFAFYIGVLIHILITGNMYCTVLNENGALYFNIYLGHVDYRLLNLVPFKTIIQQLGDLLGGNFSFSPVLNLMGNILLFAPMPVFIKLCNQKIGNLFAVVITFLCIVFAETVQYFTGRAADIDDVILNMLGAVIALILFDLILRKLKKNRKSNQAEDPIS</sequence>
<evidence type="ECO:0000313" key="4">
    <source>
        <dbReference type="Proteomes" id="UP000823877"/>
    </source>
</evidence>
<keyword evidence="1" id="KW-0472">Membrane</keyword>
<reference evidence="3" key="1">
    <citation type="journal article" date="2021" name="PeerJ">
        <title>Extensive microbial diversity within the chicken gut microbiome revealed by metagenomics and culture.</title>
        <authorList>
            <person name="Gilroy R."/>
            <person name="Ravi A."/>
            <person name="Getino M."/>
            <person name="Pursley I."/>
            <person name="Horton D.L."/>
            <person name="Alikhan N.F."/>
            <person name="Baker D."/>
            <person name="Gharbi K."/>
            <person name="Hall N."/>
            <person name="Watson M."/>
            <person name="Adriaenssens E.M."/>
            <person name="Foster-Nyarko E."/>
            <person name="Jarju S."/>
            <person name="Secka A."/>
            <person name="Antonio M."/>
            <person name="Oren A."/>
            <person name="Chaudhuri R.R."/>
            <person name="La Ragione R."/>
            <person name="Hildebrand F."/>
            <person name="Pallen M.J."/>
        </authorList>
    </citation>
    <scope>NUCLEOTIDE SEQUENCE</scope>
    <source>
        <strain evidence="3">CHK188-16595</strain>
    </source>
</reference>
<name>A0A9D2S809_9FIRM</name>
<gene>
    <name evidence="3" type="ORF">IAA37_01605</name>
</gene>
<dbReference type="InterPro" id="IPR053150">
    <property type="entry name" value="Teicoplanin_resist-assoc"/>
</dbReference>